<dbReference type="AlphaFoldDB" id="A0A0F9NLW4"/>
<keyword evidence="14" id="KW-0915">Sodium</keyword>
<dbReference type="GO" id="GO:0003887">
    <property type="term" value="F:DNA-directed DNA polymerase activity"/>
    <property type="evidence" value="ECO:0007669"/>
    <property type="project" value="UniProtKB-KW"/>
</dbReference>
<evidence type="ECO:0000256" key="12">
    <source>
        <dbReference type="ARBA" id="ARBA00022843"/>
    </source>
</evidence>
<evidence type="ECO:0000256" key="11">
    <source>
        <dbReference type="ARBA" id="ARBA00022763"/>
    </source>
</evidence>
<evidence type="ECO:0000256" key="9">
    <source>
        <dbReference type="ARBA" id="ARBA00022695"/>
    </source>
</evidence>
<dbReference type="PANTHER" id="PTHR36928">
    <property type="entry name" value="PHOSPHATASE YCDX-RELATED"/>
    <property type="match status" value="1"/>
</dbReference>
<dbReference type="InterPro" id="IPR047967">
    <property type="entry name" value="PolX_PHP"/>
</dbReference>
<evidence type="ECO:0000256" key="16">
    <source>
        <dbReference type="ARBA" id="ARBA00035717"/>
    </source>
</evidence>
<evidence type="ECO:0000256" key="19">
    <source>
        <dbReference type="ARBA" id="ARBA00044678"/>
    </source>
</evidence>
<dbReference type="EMBL" id="LAZR01003962">
    <property type="protein sequence ID" value="KKN13067.1"/>
    <property type="molecule type" value="Genomic_DNA"/>
</dbReference>
<dbReference type="SMART" id="SM00481">
    <property type="entry name" value="POLIIIAc"/>
    <property type="match status" value="1"/>
</dbReference>
<name>A0A0F9NLW4_9ZZZZ</name>
<dbReference type="InterPro" id="IPR027421">
    <property type="entry name" value="DNA_pol_lamdba_lyase_dom_sf"/>
</dbReference>
<dbReference type="GO" id="GO:0005829">
    <property type="term" value="C:cytosol"/>
    <property type="evidence" value="ECO:0007669"/>
    <property type="project" value="TreeGrafter"/>
</dbReference>
<evidence type="ECO:0000256" key="4">
    <source>
        <dbReference type="ARBA" id="ARBA00012720"/>
    </source>
</evidence>
<evidence type="ECO:0000256" key="7">
    <source>
        <dbReference type="ARBA" id="ARBA00022634"/>
    </source>
</evidence>
<organism evidence="25">
    <name type="scientific">marine sediment metagenome</name>
    <dbReference type="NCBI Taxonomy" id="412755"/>
    <lineage>
        <taxon>unclassified sequences</taxon>
        <taxon>metagenomes</taxon>
        <taxon>ecological metagenomes</taxon>
    </lineage>
</organism>
<dbReference type="SMART" id="SM00483">
    <property type="entry name" value="POLXc"/>
    <property type="match status" value="1"/>
</dbReference>
<feature type="domain" description="Helix-hairpin-helix DNA-binding motif class 1" evidence="22">
    <location>
        <begin position="51"/>
        <end position="70"/>
    </location>
</feature>
<dbReference type="Gene3D" id="3.30.210.10">
    <property type="entry name" value="DNA polymerase, thumb domain"/>
    <property type="match status" value="1"/>
</dbReference>
<dbReference type="SUPFAM" id="SSF81301">
    <property type="entry name" value="Nucleotidyltransferase"/>
    <property type="match status" value="1"/>
</dbReference>
<dbReference type="SUPFAM" id="SSF158702">
    <property type="entry name" value="Sec63 N-terminal domain-like"/>
    <property type="match status" value="1"/>
</dbReference>
<evidence type="ECO:0000256" key="15">
    <source>
        <dbReference type="ARBA" id="ARBA00023204"/>
    </source>
</evidence>
<keyword evidence="11" id="KW-0227">DNA damage</keyword>
<evidence type="ECO:0000259" key="23">
    <source>
        <dbReference type="SMART" id="SM00481"/>
    </source>
</evidence>
<dbReference type="InterPro" id="IPR002008">
    <property type="entry name" value="DNA_pol_X_beta-like"/>
</dbReference>
<evidence type="ECO:0000256" key="20">
    <source>
        <dbReference type="ARBA" id="ARBA00045548"/>
    </source>
</evidence>
<dbReference type="GO" id="GO:0008270">
    <property type="term" value="F:zinc ion binding"/>
    <property type="evidence" value="ECO:0007669"/>
    <property type="project" value="TreeGrafter"/>
</dbReference>
<dbReference type="SMART" id="SM00278">
    <property type="entry name" value="HhH1"/>
    <property type="match status" value="3"/>
</dbReference>
<keyword evidence="10" id="KW-0235">DNA replication</keyword>
<dbReference type="Pfam" id="PF14716">
    <property type="entry name" value="HHH_8"/>
    <property type="match status" value="1"/>
</dbReference>
<dbReference type="InterPro" id="IPR010996">
    <property type="entry name" value="HHH_MUS81"/>
</dbReference>
<keyword evidence="8" id="KW-0808">Transferase</keyword>
<dbReference type="InterPro" id="IPR004013">
    <property type="entry name" value="PHP_dom"/>
</dbReference>
<dbReference type="CDD" id="cd00141">
    <property type="entry name" value="NT_POLXc"/>
    <property type="match status" value="1"/>
</dbReference>
<reference evidence="25" key="1">
    <citation type="journal article" date="2015" name="Nature">
        <title>Complex archaea that bridge the gap between prokaryotes and eukaryotes.</title>
        <authorList>
            <person name="Spang A."/>
            <person name="Saw J.H."/>
            <person name="Jorgensen S.L."/>
            <person name="Zaremba-Niedzwiedzka K."/>
            <person name="Martijn J."/>
            <person name="Lind A.E."/>
            <person name="van Eijk R."/>
            <person name="Schleper C."/>
            <person name="Guy L."/>
            <person name="Ettema T.J."/>
        </authorList>
    </citation>
    <scope>NUCLEOTIDE SEQUENCE</scope>
</reference>
<dbReference type="Pfam" id="PF02811">
    <property type="entry name" value="PHP"/>
    <property type="match status" value="1"/>
</dbReference>
<comment type="caution">
    <text evidence="25">The sequence shown here is derived from an EMBL/GenBank/DDBJ whole genome shotgun (WGS) entry which is preliminary data.</text>
</comment>
<feature type="domain" description="Helix-hairpin-helix DNA-binding motif class 1" evidence="22">
    <location>
        <begin position="91"/>
        <end position="110"/>
    </location>
</feature>
<dbReference type="CDD" id="cd07436">
    <property type="entry name" value="PHP_PolX"/>
    <property type="match status" value="1"/>
</dbReference>
<dbReference type="EC" id="4.2.99.18" evidence="4"/>
<evidence type="ECO:0000256" key="18">
    <source>
        <dbReference type="ARBA" id="ARBA00044632"/>
    </source>
</evidence>
<dbReference type="PANTHER" id="PTHR36928:SF1">
    <property type="entry name" value="PHOSPHATASE YCDX-RELATED"/>
    <property type="match status" value="1"/>
</dbReference>
<evidence type="ECO:0000256" key="10">
    <source>
        <dbReference type="ARBA" id="ARBA00022705"/>
    </source>
</evidence>
<dbReference type="GO" id="GO:0006281">
    <property type="term" value="P:DNA repair"/>
    <property type="evidence" value="ECO:0007669"/>
    <property type="project" value="UniProtKB-KW"/>
</dbReference>
<dbReference type="InterPro" id="IPR037160">
    <property type="entry name" value="DNA_Pol_thumb_sf"/>
</dbReference>
<evidence type="ECO:0000259" key="24">
    <source>
        <dbReference type="SMART" id="SM00483"/>
    </source>
</evidence>
<keyword evidence="6" id="KW-0488">Methylation</keyword>
<accession>A0A0F9NLW4</accession>
<dbReference type="PIRSF" id="PIRSF005047">
    <property type="entry name" value="UCP005047_YshC"/>
    <property type="match status" value="1"/>
</dbReference>
<dbReference type="PRINTS" id="PR00870">
    <property type="entry name" value="DNAPOLXBETA"/>
</dbReference>
<dbReference type="InterPro" id="IPR003141">
    <property type="entry name" value="Pol/His_phosphatase_N"/>
</dbReference>
<dbReference type="SUPFAM" id="SSF47802">
    <property type="entry name" value="DNA polymerase beta, N-terminal domain-like"/>
    <property type="match status" value="1"/>
</dbReference>
<evidence type="ECO:0000256" key="13">
    <source>
        <dbReference type="ARBA" id="ARBA00022932"/>
    </source>
</evidence>
<comment type="catalytic activity">
    <reaction evidence="21">
        <text>DNA(n) + a 2'-deoxyribonucleoside 5'-triphosphate = DNA(n+1) + diphosphate</text>
        <dbReference type="Rhea" id="RHEA:22508"/>
        <dbReference type="Rhea" id="RHEA-COMP:17339"/>
        <dbReference type="Rhea" id="RHEA-COMP:17340"/>
        <dbReference type="ChEBI" id="CHEBI:33019"/>
        <dbReference type="ChEBI" id="CHEBI:61560"/>
        <dbReference type="ChEBI" id="CHEBI:173112"/>
        <dbReference type="EC" id="2.7.7.7"/>
    </reaction>
</comment>
<dbReference type="Gene3D" id="1.10.150.110">
    <property type="entry name" value="DNA polymerase beta, N-terminal domain-like"/>
    <property type="match status" value="1"/>
</dbReference>
<evidence type="ECO:0000256" key="21">
    <source>
        <dbReference type="ARBA" id="ARBA00049244"/>
    </source>
</evidence>
<keyword evidence="9" id="KW-0548">Nucleotidyltransferase</keyword>
<evidence type="ECO:0000256" key="3">
    <source>
        <dbReference type="ARBA" id="ARBA00012417"/>
    </source>
</evidence>
<evidence type="ECO:0000256" key="2">
    <source>
        <dbReference type="ARBA" id="ARBA00004496"/>
    </source>
</evidence>
<dbReference type="Gene3D" id="3.30.460.10">
    <property type="entry name" value="Beta Polymerase, domain 2"/>
    <property type="match status" value="1"/>
</dbReference>
<evidence type="ECO:0000256" key="5">
    <source>
        <dbReference type="ARBA" id="ARBA00020020"/>
    </source>
</evidence>
<comment type="catalytic activity">
    <reaction evidence="18">
        <text>2'-deoxyribonucleotide-(2'-deoxyribose 5'-phosphate)-2'-deoxyribonucleotide-DNA = a 3'-end 2'-deoxyribonucleotide-(2,3-dehydro-2,3-deoxyribose 5'-phosphate)-DNA + a 5'-end 5'-phospho-2'-deoxyribonucleoside-DNA + H(+)</text>
        <dbReference type="Rhea" id="RHEA:66592"/>
        <dbReference type="Rhea" id="RHEA-COMP:13180"/>
        <dbReference type="Rhea" id="RHEA-COMP:16897"/>
        <dbReference type="Rhea" id="RHEA-COMP:17067"/>
        <dbReference type="ChEBI" id="CHEBI:15378"/>
        <dbReference type="ChEBI" id="CHEBI:136412"/>
        <dbReference type="ChEBI" id="CHEBI:157695"/>
        <dbReference type="ChEBI" id="CHEBI:167181"/>
        <dbReference type="EC" id="4.2.99.18"/>
    </reaction>
</comment>
<protein>
    <recommendedName>
        <fullName evidence="5">DNA polymerase beta</fullName>
        <ecNumber evidence="3">2.7.7.7</ecNumber>
        <ecNumber evidence="4">4.2.99.18</ecNumber>
    </recommendedName>
    <alternativeName>
        <fullName evidence="16">5'-deoxyribose-phosphate lyase</fullName>
    </alternativeName>
    <alternativeName>
        <fullName evidence="17">AP lyase</fullName>
    </alternativeName>
</protein>
<evidence type="ECO:0000256" key="8">
    <source>
        <dbReference type="ARBA" id="ARBA00022679"/>
    </source>
</evidence>
<dbReference type="FunFam" id="3.20.20.140:FF:000047">
    <property type="entry name" value="PHP domain-containing protein"/>
    <property type="match status" value="1"/>
</dbReference>
<dbReference type="InterPro" id="IPR002054">
    <property type="entry name" value="DNA-dir_DNA_pol_X"/>
</dbReference>
<dbReference type="Gene3D" id="1.10.150.20">
    <property type="entry name" value="5' to 3' exonuclease, C-terminal subdomain"/>
    <property type="match status" value="1"/>
</dbReference>
<dbReference type="InterPro" id="IPR050243">
    <property type="entry name" value="PHP_phosphatase"/>
</dbReference>
<keyword evidence="15" id="KW-0234">DNA repair</keyword>
<dbReference type="Pfam" id="PF14520">
    <property type="entry name" value="HHH_5"/>
    <property type="match status" value="1"/>
</dbReference>
<dbReference type="EC" id="2.7.7.7" evidence="3"/>
<evidence type="ECO:0000256" key="6">
    <source>
        <dbReference type="ARBA" id="ARBA00022481"/>
    </source>
</evidence>
<keyword evidence="12" id="KW-0832">Ubl conjugation</keyword>
<dbReference type="GO" id="GO:0042578">
    <property type="term" value="F:phosphoric ester hydrolase activity"/>
    <property type="evidence" value="ECO:0007669"/>
    <property type="project" value="TreeGrafter"/>
</dbReference>
<feature type="domain" description="Helix-hairpin-helix DNA-binding motif class 1" evidence="22">
    <location>
        <begin position="126"/>
        <end position="145"/>
    </location>
</feature>
<dbReference type="InterPro" id="IPR003583">
    <property type="entry name" value="Hlx-hairpin-Hlx_DNA-bd_motif"/>
</dbReference>
<feature type="domain" description="Polymerase/histidinol phosphatase N-terminal" evidence="23">
    <location>
        <begin position="339"/>
        <end position="418"/>
    </location>
</feature>
<dbReference type="InterPro" id="IPR022311">
    <property type="entry name" value="PolX-like"/>
</dbReference>
<dbReference type="InterPro" id="IPR043519">
    <property type="entry name" value="NT_sf"/>
</dbReference>
<proteinExistence type="predicted"/>
<dbReference type="GO" id="GO:0140078">
    <property type="term" value="F:class I DNA-(apurinic or apyrimidinic site) endonuclease activity"/>
    <property type="evidence" value="ECO:0007669"/>
    <property type="project" value="UniProtKB-EC"/>
</dbReference>
<comment type="cofactor">
    <cofactor evidence="1">
        <name>Mg(2+)</name>
        <dbReference type="ChEBI" id="CHEBI:18420"/>
    </cofactor>
</comment>
<keyword evidence="13" id="KW-0239">DNA-directed DNA polymerase</keyword>
<dbReference type="Pfam" id="PF14791">
    <property type="entry name" value="DNA_pol_B_thumb"/>
    <property type="match status" value="1"/>
</dbReference>
<evidence type="ECO:0000256" key="1">
    <source>
        <dbReference type="ARBA" id="ARBA00001946"/>
    </source>
</evidence>
<gene>
    <name evidence="25" type="ORF">LCGC14_1010110</name>
</gene>
<dbReference type="NCBIfam" id="NF006375">
    <property type="entry name" value="PRK08609.1"/>
    <property type="match status" value="1"/>
</dbReference>
<evidence type="ECO:0000259" key="22">
    <source>
        <dbReference type="SMART" id="SM00278"/>
    </source>
</evidence>
<dbReference type="InterPro" id="IPR029398">
    <property type="entry name" value="PolB_thumb"/>
</dbReference>
<dbReference type="InterPro" id="IPR016195">
    <property type="entry name" value="Pol/histidinol_Pase-like"/>
</dbReference>
<comment type="function">
    <text evidence="20">Repair polymerase that plays a key role in base-excision repair. During this process, the damaged base is excised by specific DNA glycosylases, the DNA backbone is nicked at the abasic site by an apurinic/apyrimidic (AP) endonuclease, and POLB removes 5'-deoxyribose-phosphate from the preincised AP site acting as a 5'-deoxyribose-phosphate lyase (5'-dRP lyase); through its DNA polymerase activity, it adds one nucleotide to the 3' end of the arising single-nucleotide gap. Conducts 'gap-filling' DNA synthesis in a stepwise distributive fashion rather than in a processive fashion as for other DNA polymerases. It is also able to cleave sugar-phosphate bonds 3' to an intact AP site, acting as an AP lyase.</text>
</comment>
<dbReference type="Gene3D" id="3.20.20.140">
    <property type="entry name" value="Metal-dependent hydrolases"/>
    <property type="match status" value="1"/>
</dbReference>
<evidence type="ECO:0000256" key="14">
    <source>
        <dbReference type="ARBA" id="ARBA00023053"/>
    </source>
</evidence>
<dbReference type="SUPFAM" id="SSF89550">
    <property type="entry name" value="PHP domain-like"/>
    <property type="match status" value="1"/>
</dbReference>
<sequence>MTNQDVAAILDNIADILEILGESRFRILAYRKAANVIDTLPEDINDIDTADDLQKLPGIGTHIAERLEELLVTGRMKYFEELKEKVPPGLVELTKVRGLGPRTASLLYEKLGITNIAQLEKAVSEHKLRDIKGLGAKTEANILKSIKEKETFEERILLDESYEIVQDILEQLRSQPYVLMADAAGSLRRMRRTIGDIDLLVSSNEPEKVMDYFIAIPQSIGVDAKGKTKSTITDISGRKVDIRVVPPESYGSALQYFTGSKEHSVHLREIAKRKGLKLNEYGVFDSKTDKKLGGATEEDMYSRLDLPVIEPELREDHGEIEAAYDKKLPRLVKLKDIKGDLHTHTEKSDGLHSIEDMVAKAKVLGYTYICISDHAERLKVAGGLTVKELNAQIKRIDDLNKKEKDIRILVGVELNIDNDGLVDYDEKMLKKLDFVAASIHSGFGQSKEQLTKRMITAIENPSVNMICHPTAEIINKRKPYALDLSAVFDAAAKNKTIMELNSFPSRLDLRAGYLRLAKKEGVKIAINTDAHNAKHLDYMFYGVAIARRGWLEKKDVVNTWPIEKLLKFVEKS</sequence>
<feature type="domain" description="DNA-directed DNA polymerase X" evidence="24">
    <location>
        <begin position="1"/>
        <end position="315"/>
    </location>
</feature>
<evidence type="ECO:0000313" key="25">
    <source>
        <dbReference type="EMBL" id="KKN13067.1"/>
    </source>
</evidence>
<comment type="subcellular location">
    <subcellularLocation>
        <location evidence="2">Cytoplasm</location>
    </subcellularLocation>
</comment>
<comment type="catalytic activity">
    <reaction evidence="19">
        <text>a 5'-end 2'-deoxyribose-2'-deoxyribonucleotide-DNA = (2E,4S)-4-hydroxypenten-2-al-5-phosphate + a 5'-end 5'-phospho-2'-deoxyribonucleoside-DNA + H(+)</text>
        <dbReference type="Rhea" id="RHEA:76255"/>
        <dbReference type="Rhea" id="RHEA-COMP:13180"/>
        <dbReference type="Rhea" id="RHEA-COMP:18657"/>
        <dbReference type="ChEBI" id="CHEBI:15378"/>
        <dbReference type="ChEBI" id="CHEBI:136412"/>
        <dbReference type="ChEBI" id="CHEBI:195194"/>
        <dbReference type="ChEBI" id="CHEBI:195195"/>
    </reaction>
</comment>
<dbReference type="GO" id="GO:0003677">
    <property type="term" value="F:DNA binding"/>
    <property type="evidence" value="ECO:0007669"/>
    <property type="project" value="InterPro"/>
</dbReference>
<evidence type="ECO:0000256" key="17">
    <source>
        <dbReference type="ARBA" id="ARBA00035726"/>
    </source>
</evidence>
<keyword evidence="7" id="KW-0237">DNA synthesis</keyword>